<name>A0A9X0B4J2_9EURO</name>
<evidence type="ECO:0000256" key="1">
    <source>
        <dbReference type="SAM" id="MobiDB-lite"/>
    </source>
</evidence>
<organism evidence="2 3">
    <name type="scientific">Penicillium cosmopolitanum</name>
    <dbReference type="NCBI Taxonomy" id="1131564"/>
    <lineage>
        <taxon>Eukaryota</taxon>
        <taxon>Fungi</taxon>
        <taxon>Dikarya</taxon>
        <taxon>Ascomycota</taxon>
        <taxon>Pezizomycotina</taxon>
        <taxon>Eurotiomycetes</taxon>
        <taxon>Eurotiomycetidae</taxon>
        <taxon>Eurotiales</taxon>
        <taxon>Aspergillaceae</taxon>
        <taxon>Penicillium</taxon>
    </lineage>
</organism>
<dbReference type="RefSeq" id="XP_056485584.1">
    <property type="nucleotide sequence ID" value="XM_056634964.1"/>
</dbReference>
<reference evidence="2" key="1">
    <citation type="submission" date="2022-12" db="EMBL/GenBank/DDBJ databases">
        <authorList>
            <person name="Petersen C."/>
        </authorList>
    </citation>
    <scope>NUCLEOTIDE SEQUENCE</scope>
    <source>
        <strain evidence="2">IBT 29677</strain>
    </source>
</reference>
<feature type="region of interest" description="Disordered" evidence="1">
    <location>
        <begin position="334"/>
        <end position="356"/>
    </location>
</feature>
<accession>A0A9X0B4J2</accession>
<evidence type="ECO:0000313" key="2">
    <source>
        <dbReference type="EMBL" id="KAJ5387786.1"/>
    </source>
</evidence>
<protein>
    <submittedName>
        <fullName evidence="2">Uncharacterized protein</fullName>
    </submittedName>
</protein>
<dbReference type="OrthoDB" id="3437405at2759"/>
<reference evidence="2" key="2">
    <citation type="journal article" date="2023" name="IMA Fungus">
        <title>Comparative genomic study of the Penicillium genus elucidates a diverse pangenome and 15 lateral gene transfer events.</title>
        <authorList>
            <person name="Petersen C."/>
            <person name="Sorensen T."/>
            <person name="Nielsen M.R."/>
            <person name="Sondergaard T.E."/>
            <person name="Sorensen J.L."/>
            <person name="Fitzpatrick D.A."/>
            <person name="Frisvad J.C."/>
            <person name="Nielsen K.L."/>
        </authorList>
    </citation>
    <scope>NUCLEOTIDE SEQUENCE</scope>
    <source>
        <strain evidence="2">IBT 29677</strain>
    </source>
</reference>
<keyword evidence="3" id="KW-1185">Reference proteome</keyword>
<dbReference type="EMBL" id="JAPZBU010000009">
    <property type="protein sequence ID" value="KAJ5387786.1"/>
    <property type="molecule type" value="Genomic_DNA"/>
</dbReference>
<dbReference type="GeneID" id="81373944"/>
<evidence type="ECO:0000313" key="3">
    <source>
        <dbReference type="Proteomes" id="UP001147747"/>
    </source>
</evidence>
<proteinExistence type="predicted"/>
<dbReference type="Proteomes" id="UP001147747">
    <property type="component" value="Unassembled WGS sequence"/>
</dbReference>
<gene>
    <name evidence="2" type="ORF">N7509_010327</name>
</gene>
<dbReference type="AlphaFoldDB" id="A0A9X0B4J2"/>
<sequence>MRPSILRPLTRAHLAPRKISPAAFTPARSLFHKTAVLRDGLWTSPERKSNEPYLHLEAIKSPISAAHIEAQDLVVVDRILEPQTVANFIGFLFGNPLPDGTRPSSIATLPLKELALIQGNERVLGADTKSFFYRVMLYIGSNEDSSRLCGVGKNIQSLKSRLWSGITPLSDQRWKEKGLHLPENFDQACQNLGAVVSVFEYLNVPEVQKNLRDTFNLIYDTWSDLDVVINQRRAETGAEPVSVADLWTLYMSVHLEVITQRAHKWVTQHVDSLRAPFMQDLLAYQGQGQKVFEPDAKQWQLGDALHVLLETSVRADHTIMIPMEGYKGYKASDNKVGPPEMHSAQHQERGRRTPSGKLTVSEQIYEATTEQVDAQRQIRRELRGRSLDSTFQEPWIISKLDRFKYLENNDLPKDSGIAIYRLTHGQSESEWLEFVKKLEDHISDWGAGQDGSDSIKPYLKLHWLDGKKLGIAQDDIEAAKQHFNEVFNGFEGPDAPPLDLQSKAILAIDSASFASYMSNSYDAAKSSVLPGDSTGFVLAIDPEFDPEIGFDRPDESPDYNGQMRVLGSLVWGDLYAILESQSGGLGNLWPLAMHHPDQIYVGPVIPLQRLNWQAQKDGQWNVVSEAMNYAGKFLK</sequence>
<comment type="caution">
    <text evidence="2">The sequence shown here is derived from an EMBL/GenBank/DDBJ whole genome shotgun (WGS) entry which is preliminary data.</text>
</comment>